<keyword evidence="1" id="KW-0732">Signal</keyword>
<sequence length="75" mass="8371">MKRLFSLFVISIVIGFAQASVDNTTVKDSLLRVLNSQKKGERLNTLYSLACLDPMAPSCIYYLNKLLEEATGLED</sequence>
<dbReference type="GO" id="GO:0016301">
    <property type="term" value="F:kinase activity"/>
    <property type="evidence" value="ECO:0007669"/>
    <property type="project" value="UniProtKB-KW"/>
</dbReference>
<keyword evidence="2" id="KW-0808">Transferase</keyword>
<dbReference type="EMBL" id="VWMU01000414">
    <property type="protein sequence ID" value="KAA3705734.1"/>
    <property type="molecule type" value="Genomic_DNA"/>
</dbReference>
<feature type="signal peptide" evidence="1">
    <location>
        <begin position="1"/>
        <end position="19"/>
    </location>
</feature>
<protein>
    <submittedName>
        <fullName evidence="2">Histidine kinase</fullName>
    </submittedName>
</protein>
<comment type="caution">
    <text evidence="2">The sequence shown here is derived from an EMBL/GenBank/DDBJ whole genome shotgun (WGS) entry which is preliminary data.</text>
</comment>
<feature type="chain" id="PRO_5024797613" evidence="1">
    <location>
        <begin position="20"/>
        <end position="75"/>
    </location>
</feature>
<reference evidence="2" key="1">
    <citation type="journal article" date="2019" name="Nat. Med.">
        <title>A library of human gut bacterial isolates paired with longitudinal multiomics data enables mechanistic microbiome research.</title>
        <authorList>
            <person name="Poyet M."/>
            <person name="Groussin M."/>
            <person name="Gibbons S.M."/>
            <person name="Avila-Pacheco J."/>
            <person name="Jiang X."/>
            <person name="Kearney S.M."/>
            <person name="Perrotta A.R."/>
            <person name="Berdy B."/>
            <person name="Zhao S."/>
            <person name="Lieberman T.D."/>
            <person name="Swanson P.K."/>
            <person name="Smith M."/>
            <person name="Roesemann S."/>
            <person name="Alexander J.E."/>
            <person name="Rich S.A."/>
            <person name="Livny J."/>
            <person name="Vlamakis H."/>
            <person name="Clish C."/>
            <person name="Bullock K."/>
            <person name="Deik A."/>
            <person name="Scott J."/>
            <person name="Pierce K.A."/>
            <person name="Xavier R.J."/>
            <person name="Alm E.J."/>
        </authorList>
    </citation>
    <scope>NUCLEOTIDE SEQUENCE</scope>
    <source>
        <strain evidence="2">BIOML-A21</strain>
    </source>
</reference>
<accession>A0A641MBA4</accession>
<evidence type="ECO:0000313" key="2">
    <source>
        <dbReference type="EMBL" id="KAA3705734.1"/>
    </source>
</evidence>
<proteinExistence type="predicted"/>
<feature type="non-terminal residue" evidence="2">
    <location>
        <position position="75"/>
    </location>
</feature>
<dbReference type="AlphaFoldDB" id="A0A641MBA4"/>
<evidence type="ECO:0000256" key="1">
    <source>
        <dbReference type="SAM" id="SignalP"/>
    </source>
</evidence>
<name>A0A641MBA4_9BACE</name>
<gene>
    <name evidence="2" type="ORF">F3F94_20695</name>
</gene>
<organism evidence="2">
    <name type="scientific">Bacteroides salyersiae</name>
    <dbReference type="NCBI Taxonomy" id="291644"/>
    <lineage>
        <taxon>Bacteria</taxon>
        <taxon>Pseudomonadati</taxon>
        <taxon>Bacteroidota</taxon>
        <taxon>Bacteroidia</taxon>
        <taxon>Bacteroidales</taxon>
        <taxon>Bacteroidaceae</taxon>
        <taxon>Bacteroides</taxon>
    </lineage>
</organism>
<keyword evidence="2" id="KW-0418">Kinase</keyword>